<name>A0A9R1WAH1_LACSA</name>
<sequence>METENNVITASQKEEELVTPVVVVIEEHVPVSNEEASKENDGDDSDDQDDIEKGLMENIVEEDYEEDIGLSGDLSGFDNDELDSFFDYVDEKAKHHVPPSQVLRTTSPLRGLQGSWLNKKQQAFLIAEKAYQLRKAAQGDVDPSVQELKE</sequence>
<evidence type="ECO:0000313" key="2">
    <source>
        <dbReference type="EMBL" id="KAJ0221525.1"/>
    </source>
</evidence>
<feature type="region of interest" description="Disordered" evidence="1">
    <location>
        <begin position="26"/>
        <end position="56"/>
    </location>
</feature>
<protein>
    <submittedName>
        <fullName evidence="2">Uncharacterized protein</fullName>
    </submittedName>
</protein>
<dbReference type="Proteomes" id="UP000235145">
    <property type="component" value="Unassembled WGS sequence"/>
</dbReference>
<feature type="compositionally biased region" description="Acidic residues" evidence="1">
    <location>
        <begin position="41"/>
        <end position="50"/>
    </location>
</feature>
<reference evidence="2 3" key="1">
    <citation type="journal article" date="2017" name="Nat. Commun.">
        <title>Genome assembly with in vitro proximity ligation data and whole-genome triplication in lettuce.</title>
        <authorList>
            <person name="Reyes-Chin-Wo S."/>
            <person name="Wang Z."/>
            <person name="Yang X."/>
            <person name="Kozik A."/>
            <person name="Arikit S."/>
            <person name="Song C."/>
            <person name="Xia L."/>
            <person name="Froenicke L."/>
            <person name="Lavelle D.O."/>
            <person name="Truco M.J."/>
            <person name="Xia R."/>
            <person name="Zhu S."/>
            <person name="Xu C."/>
            <person name="Xu H."/>
            <person name="Xu X."/>
            <person name="Cox K."/>
            <person name="Korf I."/>
            <person name="Meyers B.C."/>
            <person name="Michelmore R.W."/>
        </authorList>
    </citation>
    <scope>NUCLEOTIDE SEQUENCE [LARGE SCALE GENOMIC DNA]</scope>
    <source>
        <strain evidence="3">cv. Salinas</strain>
        <tissue evidence="2">Seedlings</tissue>
    </source>
</reference>
<organism evidence="2 3">
    <name type="scientific">Lactuca sativa</name>
    <name type="common">Garden lettuce</name>
    <dbReference type="NCBI Taxonomy" id="4236"/>
    <lineage>
        <taxon>Eukaryota</taxon>
        <taxon>Viridiplantae</taxon>
        <taxon>Streptophyta</taxon>
        <taxon>Embryophyta</taxon>
        <taxon>Tracheophyta</taxon>
        <taxon>Spermatophyta</taxon>
        <taxon>Magnoliopsida</taxon>
        <taxon>eudicotyledons</taxon>
        <taxon>Gunneridae</taxon>
        <taxon>Pentapetalae</taxon>
        <taxon>asterids</taxon>
        <taxon>campanulids</taxon>
        <taxon>Asterales</taxon>
        <taxon>Asteraceae</taxon>
        <taxon>Cichorioideae</taxon>
        <taxon>Cichorieae</taxon>
        <taxon>Lactucinae</taxon>
        <taxon>Lactuca</taxon>
    </lineage>
</organism>
<feature type="compositionally biased region" description="Basic and acidic residues" evidence="1">
    <location>
        <begin position="26"/>
        <end position="40"/>
    </location>
</feature>
<evidence type="ECO:0000313" key="3">
    <source>
        <dbReference type="Proteomes" id="UP000235145"/>
    </source>
</evidence>
<comment type="caution">
    <text evidence="2">The sequence shown here is derived from an EMBL/GenBank/DDBJ whole genome shotgun (WGS) entry which is preliminary data.</text>
</comment>
<keyword evidence="3" id="KW-1185">Reference proteome</keyword>
<evidence type="ECO:0000256" key="1">
    <source>
        <dbReference type="SAM" id="MobiDB-lite"/>
    </source>
</evidence>
<accession>A0A9R1WAH1</accession>
<proteinExistence type="predicted"/>
<gene>
    <name evidence="2" type="ORF">LSAT_V11C200066630</name>
</gene>
<dbReference type="EMBL" id="NBSK02000002">
    <property type="protein sequence ID" value="KAJ0221525.1"/>
    <property type="molecule type" value="Genomic_DNA"/>
</dbReference>
<dbReference type="AlphaFoldDB" id="A0A9R1WAH1"/>